<organism evidence="9">
    <name type="scientific">uncultured bacterium 5G4</name>
    <dbReference type="NCBI Taxonomy" id="1701326"/>
    <lineage>
        <taxon>Bacteria</taxon>
        <taxon>environmental samples</taxon>
    </lineage>
</organism>
<keyword evidence="4" id="KW-0249">Electron transport</keyword>
<feature type="region of interest" description="Disordered" evidence="7">
    <location>
        <begin position="1"/>
        <end position="22"/>
    </location>
</feature>
<keyword evidence="2" id="KW-0004">4Fe-4S</keyword>
<keyword evidence="5" id="KW-0408">Iron</keyword>
<dbReference type="GO" id="GO:0009055">
    <property type="term" value="F:electron transfer activity"/>
    <property type="evidence" value="ECO:0007669"/>
    <property type="project" value="InterPro"/>
</dbReference>
<feature type="domain" description="High potential iron-sulfur proteins family profile" evidence="8">
    <location>
        <begin position="11"/>
        <end position="61"/>
    </location>
</feature>
<proteinExistence type="predicted"/>
<keyword evidence="1" id="KW-0813">Transport</keyword>
<evidence type="ECO:0000259" key="8">
    <source>
        <dbReference type="Pfam" id="PF01355"/>
    </source>
</evidence>
<dbReference type="GO" id="GO:0051539">
    <property type="term" value="F:4 iron, 4 sulfur cluster binding"/>
    <property type="evidence" value="ECO:0007669"/>
    <property type="project" value="UniProtKB-KW"/>
</dbReference>
<dbReference type="Gene3D" id="4.10.490.10">
    <property type="entry name" value="High potential iron-sulphur protein"/>
    <property type="match status" value="1"/>
</dbReference>
<dbReference type="SUPFAM" id="SSF57652">
    <property type="entry name" value="HIPIP (high potential iron protein)"/>
    <property type="match status" value="1"/>
</dbReference>
<dbReference type="Pfam" id="PF01355">
    <property type="entry name" value="HIPIP"/>
    <property type="match status" value="1"/>
</dbReference>
<dbReference type="InterPro" id="IPR036369">
    <property type="entry name" value="HIPIP_sf"/>
</dbReference>
<sequence>MAQSTTELKKRAEEVDLSAESTNDDICGNCKYYQEMTDGIGYCAHRQVDMVVGEPWWCKLWEPDKETEAARKKG</sequence>
<evidence type="ECO:0000256" key="4">
    <source>
        <dbReference type="ARBA" id="ARBA00022982"/>
    </source>
</evidence>
<keyword evidence="6" id="KW-0411">Iron-sulfur</keyword>
<dbReference type="GO" id="GO:0046872">
    <property type="term" value="F:metal ion binding"/>
    <property type="evidence" value="ECO:0007669"/>
    <property type="project" value="UniProtKB-KW"/>
</dbReference>
<gene>
    <name evidence="9" type="ORF">5G4_027</name>
</gene>
<dbReference type="GO" id="GO:0019646">
    <property type="term" value="P:aerobic electron transport chain"/>
    <property type="evidence" value="ECO:0007669"/>
    <property type="project" value="InterPro"/>
</dbReference>
<name>A0A166H3F9_9BACT</name>
<dbReference type="InterPro" id="IPR000170">
    <property type="entry name" value="High_potential_FeS_prot"/>
</dbReference>
<dbReference type="AlphaFoldDB" id="A0A166H3F9"/>
<dbReference type="EMBL" id="KT342856">
    <property type="protein sequence ID" value="ANA08056.1"/>
    <property type="molecule type" value="Genomic_DNA"/>
</dbReference>
<evidence type="ECO:0000256" key="3">
    <source>
        <dbReference type="ARBA" id="ARBA00022723"/>
    </source>
</evidence>
<evidence type="ECO:0000256" key="2">
    <source>
        <dbReference type="ARBA" id="ARBA00022485"/>
    </source>
</evidence>
<evidence type="ECO:0000256" key="1">
    <source>
        <dbReference type="ARBA" id="ARBA00022448"/>
    </source>
</evidence>
<evidence type="ECO:0000256" key="6">
    <source>
        <dbReference type="ARBA" id="ARBA00023014"/>
    </source>
</evidence>
<evidence type="ECO:0000313" key="9">
    <source>
        <dbReference type="EMBL" id="ANA08056.1"/>
    </source>
</evidence>
<reference evidence="9" key="1">
    <citation type="submission" date="2015-07" db="EMBL/GenBank/DDBJ databases">
        <title>Exploring the genomic information of specific uncultured soil bacteria through a new metagenomic library-based strategy.</title>
        <authorList>
            <person name="Liu Y."/>
            <person name="Zhang R."/>
        </authorList>
    </citation>
    <scope>NUCLEOTIDE SEQUENCE</scope>
</reference>
<evidence type="ECO:0000256" key="5">
    <source>
        <dbReference type="ARBA" id="ARBA00023004"/>
    </source>
</evidence>
<keyword evidence="3" id="KW-0479">Metal-binding</keyword>
<accession>A0A166H3F9</accession>
<evidence type="ECO:0000256" key="7">
    <source>
        <dbReference type="SAM" id="MobiDB-lite"/>
    </source>
</evidence>
<protein>
    <recommendedName>
        <fullName evidence="8">High potential iron-sulfur proteins family profile domain-containing protein</fullName>
    </recommendedName>
</protein>